<reference evidence="1" key="1">
    <citation type="submission" date="2022-03" db="EMBL/GenBank/DDBJ databases">
        <authorList>
            <person name="Sayadi A."/>
        </authorList>
    </citation>
    <scope>NUCLEOTIDE SEQUENCE</scope>
</reference>
<evidence type="ECO:0000313" key="1">
    <source>
        <dbReference type="EMBL" id="CAH1958763.1"/>
    </source>
</evidence>
<gene>
    <name evidence="1" type="ORF">ACAOBT_LOCUS2842</name>
</gene>
<comment type="caution">
    <text evidence="1">The sequence shown here is derived from an EMBL/GenBank/DDBJ whole genome shotgun (WGS) entry which is preliminary data.</text>
</comment>
<dbReference type="Proteomes" id="UP001152888">
    <property type="component" value="Unassembled WGS sequence"/>
</dbReference>
<dbReference type="AlphaFoldDB" id="A0A9P0JRL5"/>
<name>A0A9P0JRL5_ACAOB</name>
<organism evidence="1 2">
    <name type="scientific">Acanthoscelides obtectus</name>
    <name type="common">Bean weevil</name>
    <name type="synonym">Bruchus obtectus</name>
    <dbReference type="NCBI Taxonomy" id="200917"/>
    <lineage>
        <taxon>Eukaryota</taxon>
        <taxon>Metazoa</taxon>
        <taxon>Ecdysozoa</taxon>
        <taxon>Arthropoda</taxon>
        <taxon>Hexapoda</taxon>
        <taxon>Insecta</taxon>
        <taxon>Pterygota</taxon>
        <taxon>Neoptera</taxon>
        <taxon>Endopterygota</taxon>
        <taxon>Coleoptera</taxon>
        <taxon>Polyphaga</taxon>
        <taxon>Cucujiformia</taxon>
        <taxon>Chrysomeloidea</taxon>
        <taxon>Chrysomelidae</taxon>
        <taxon>Bruchinae</taxon>
        <taxon>Bruchini</taxon>
        <taxon>Acanthoscelides</taxon>
    </lineage>
</organism>
<accession>A0A9P0JRL5</accession>
<evidence type="ECO:0000313" key="2">
    <source>
        <dbReference type="Proteomes" id="UP001152888"/>
    </source>
</evidence>
<keyword evidence="2" id="KW-1185">Reference proteome</keyword>
<sequence>MLLNIEKIPSTLRRKKQCLLSMILPFSELPVLRYDDHQSFRSQYIIKINSICLFGKFYFVILVKEIQTYF</sequence>
<proteinExistence type="predicted"/>
<protein>
    <submittedName>
        <fullName evidence="1">Uncharacterized protein</fullName>
    </submittedName>
</protein>
<dbReference type="EMBL" id="CAKOFQ010006679">
    <property type="protein sequence ID" value="CAH1958763.1"/>
    <property type="molecule type" value="Genomic_DNA"/>
</dbReference>